<dbReference type="InterPro" id="IPR008462">
    <property type="entry name" value="CsbD"/>
</dbReference>
<keyword evidence="4" id="KW-1185">Reference proteome</keyword>
<dbReference type="PIRSF" id="PIRSF039008">
    <property type="entry name" value="YjbJ"/>
    <property type="match status" value="1"/>
</dbReference>
<name>A0A5R9KJW9_9BACT</name>
<organism evidence="3 4">
    <name type="scientific">Dyadobacter sediminis</name>
    <dbReference type="NCBI Taxonomy" id="1493691"/>
    <lineage>
        <taxon>Bacteria</taxon>
        <taxon>Pseudomonadati</taxon>
        <taxon>Bacteroidota</taxon>
        <taxon>Cytophagia</taxon>
        <taxon>Cytophagales</taxon>
        <taxon>Spirosomataceae</taxon>
        <taxon>Dyadobacter</taxon>
    </lineage>
</organism>
<evidence type="ECO:0000259" key="2">
    <source>
        <dbReference type="Pfam" id="PF05532"/>
    </source>
</evidence>
<accession>A0A5R9KJW9</accession>
<dbReference type="InterPro" id="IPR026042">
    <property type="entry name" value="YjbJ"/>
</dbReference>
<dbReference type="SUPFAM" id="SSF69047">
    <property type="entry name" value="Hypothetical protein YjbJ"/>
    <property type="match status" value="1"/>
</dbReference>
<dbReference type="Gene3D" id="1.10.1470.10">
    <property type="entry name" value="YjbJ"/>
    <property type="match status" value="1"/>
</dbReference>
<protein>
    <submittedName>
        <fullName evidence="3">CsbD family protein</fullName>
    </submittedName>
</protein>
<feature type="domain" description="CsbD-like" evidence="2">
    <location>
        <begin position="7"/>
        <end position="57"/>
    </location>
</feature>
<comment type="caution">
    <text evidence="3">The sequence shown here is derived from an EMBL/GenBank/DDBJ whole genome shotgun (WGS) entry which is preliminary data.</text>
</comment>
<gene>
    <name evidence="3" type="ORF">FEM55_05130</name>
</gene>
<dbReference type="AlphaFoldDB" id="A0A5R9KJW9"/>
<evidence type="ECO:0000256" key="1">
    <source>
        <dbReference type="ARBA" id="ARBA00009129"/>
    </source>
</evidence>
<dbReference type="Proteomes" id="UP000309788">
    <property type="component" value="Unassembled WGS sequence"/>
</dbReference>
<dbReference type="RefSeq" id="WP_138280210.1">
    <property type="nucleotide sequence ID" value="NZ_BMGE01000001.1"/>
</dbReference>
<sequence length="65" mass="7583">MSAFTQQLKGNWNELKGKLKQQYADLTDDDLAYEEGKEDELLGKLQKRLGKTREEVETEFSSWSK</sequence>
<dbReference type="InterPro" id="IPR050423">
    <property type="entry name" value="UPF0337_stress_rsp"/>
</dbReference>
<dbReference type="PANTHER" id="PTHR34977">
    <property type="entry name" value="UPF0337 PROTEIN YJBJ"/>
    <property type="match status" value="1"/>
</dbReference>
<reference evidence="3 4" key="1">
    <citation type="submission" date="2019-05" db="EMBL/GenBank/DDBJ databases">
        <authorList>
            <person name="Qu J.-H."/>
        </authorList>
    </citation>
    <scope>NUCLEOTIDE SEQUENCE [LARGE SCALE GENOMIC DNA]</scope>
    <source>
        <strain evidence="3 4">Z12</strain>
    </source>
</reference>
<dbReference type="OrthoDB" id="9796058at2"/>
<evidence type="ECO:0000313" key="3">
    <source>
        <dbReference type="EMBL" id="TLU96517.1"/>
    </source>
</evidence>
<proteinExistence type="inferred from homology"/>
<evidence type="ECO:0000313" key="4">
    <source>
        <dbReference type="Proteomes" id="UP000309788"/>
    </source>
</evidence>
<dbReference type="InterPro" id="IPR036629">
    <property type="entry name" value="YjbJ_sf"/>
</dbReference>
<dbReference type="EMBL" id="VCEI01000011">
    <property type="protein sequence ID" value="TLU96517.1"/>
    <property type="molecule type" value="Genomic_DNA"/>
</dbReference>
<dbReference type="PANTHER" id="PTHR34977:SF1">
    <property type="entry name" value="UPF0337 PROTEIN YJBJ"/>
    <property type="match status" value="1"/>
</dbReference>
<comment type="similarity">
    <text evidence="1">Belongs to the UPF0337 (CsbD) family.</text>
</comment>
<dbReference type="Pfam" id="PF05532">
    <property type="entry name" value="CsbD"/>
    <property type="match status" value="1"/>
</dbReference>